<dbReference type="InterPro" id="IPR036957">
    <property type="entry name" value="Znf_PARP_sf"/>
</dbReference>
<sequence length="162" mass="18187">MNQVEIRTVSPVGSPVGSPTSPNALASPWTKDCTYIIEATRKAHACCKSCSATIEAGRLRVGVVYQHRNGFICINWHHVECYSAVKEIPLSRLEGFSDLDSMQQKRHIYCYLLRQQTGNRPSSQTQHFRAVSNRTNEAIIRAKQSMPAGVKDLPSKRQKQTE</sequence>
<proteinExistence type="predicted"/>
<feature type="domain" description="PARP-type" evidence="7">
    <location>
        <begin position="35"/>
        <end position="106"/>
    </location>
</feature>
<organism evidence="8 10">
    <name type="scientific">Phytophthora kernoviae</name>
    <dbReference type="NCBI Taxonomy" id="325452"/>
    <lineage>
        <taxon>Eukaryota</taxon>
        <taxon>Sar</taxon>
        <taxon>Stramenopiles</taxon>
        <taxon>Oomycota</taxon>
        <taxon>Peronosporomycetes</taxon>
        <taxon>Peronosporales</taxon>
        <taxon>Peronosporaceae</taxon>
        <taxon>Phytophthora</taxon>
    </lineage>
</organism>
<keyword evidence="2" id="KW-0479">Metal-binding</keyword>
<evidence type="ECO:0000313" key="8">
    <source>
        <dbReference type="EMBL" id="RLN57277.1"/>
    </source>
</evidence>
<comment type="caution">
    <text evidence="8">The sequence shown here is derived from an EMBL/GenBank/DDBJ whole genome shotgun (WGS) entry which is preliminary data.</text>
</comment>
<keyword evidence="4" id="KW-0862">Zinc</keyword>
<evidence type="ECO:0000313" key="9">
    <source>
        <dbReference type="EMBL" id="RLN65207.1"/>
    </source>
</evidence>
<evidence type="ECO:0000256" key="3">
    <source>
        <dbReference type="ARBA" id="ARBA00022771"/>
    </source>
</evidence>
<dbReference type="InterPro" id="IPR001510">
    <property type="entry name" value="Znf_PARP"/>
</dbReference>
<evidence type="ECO:0000313" key="10">
    <source>
        <dbReference type="Proteomes" id="UP000277300"/>
    </source>
</evidence>
<dbReference type="Gene3D" id="3.30.1740.10">
    <property type="entry name" value="Zinc finger, PARP-type"/>
    <property type="match status" value="1"/>
</dbReference>
<name>A0A3F2RHP5_9STRA</name>
<accession>A0A3F2RHP5</accession>
<gene>
    <name evidence="9" type="ORF">BBJ29_006538</name>
    <name evidence="8" type="ORF">BBP00_00007580</name>
</gene>
<evidence type="ECO:0000256" key="5">
    <source>
        <dbReference type="ARBA" id="ARBA00023242"/>
    </source>
</evidence>
<reference evidence="10 11" key="1">
    <citation type="submission" date="2018-07" db="EMBL/GenBank/DDBJ databases">
        <title>Genome sequencing of oomycete isolates from Chile give support for New Zealand origin for Phytophthora kernoviae and make available the first Nothophytophthora sp. genome.</title>
        <authorList>
            <person name="Studholme D.J."/>
            <person name="Sanfuentes E."/>
            <person name="Panda P."/>
            <person name="Hill R."/>
            <person name="Sambles C."/>
            <person name="Grant M."/>
            <person name="Williams N.M."/>
            <person name="Mcdougal R.L."/>
        </authorList>
    </citation>
    <scope>NUCLEOTIDE SEQUENCE [LARGE SCALE GENOMIC DNA]</scope>
    <source>
        <strain evidence="8">Chile6</strain>
        <strain evidence="9">Chile7</strain>
    </source>
</reference>
<dbReference type="GO" id="GO:0008270">
    <property type="term" value="F:zinc ion binding"/>
    <property type="evidence" value="ECO:0007669"/>
    <property type="project" value="UniProtKB-KW"/>
</dbReference>
<evidence type="ECO:0000256" key="6">
    <source>
        <dbReference type="SAM" id="MobiDB-lite"/>
    </source>
</evidence>
<keyword evidence="5" id="KW-0539">Nucleus</keyword>
<comment type="subcellular location">
    <subcellularLocation>
        <location evidence="1">Nucleus</location>
    </subcellularLocation>
</comment>
<feature type="region of interest" description="Disordered" evidence="6">
    <location>
        <begin position="1"/>
        <end position="23"/>
    </location>
</feature>
<dbReference type="SMART" id="SM01336">
    <property type="entry name" value="zf-PARP"/>
    <property type="match status" value="1"/>
</dbReference>
<dbReference type="Proteomes" id="UP000284657">
    <property type="component" value="Unassembled WGS sequence"/>
</dbReference>
<feature type="region of interest" description="Disordered" evidence="6">
    <location>
        <begin position="143"/>
        <end position="162"/>
    </location>
</feature>
<dbReference type="OrthoDB" id="19045at2759"/>
<evidence type="ECO:0000256" key="2">
    <source>
        <dbReference type="ARBA" id="ARBA00022723"/>
    </source>
</evidence>
<feature type="compositionally biased region" description="Low complexity" evidence="6">
    <location>
        <begin position="8"/>
        <end position="22"/>
    </location>
</feature>
<dbReference type="EMBL" id="MBDO02000316">
    <property type="protein sequence ID" value="RLN57277.1"/>
    <property type="molecule type" value="Genomic_DNA"/>
</dbReference>
<dbReference type="Proteomes" id="UP000277300">
    <property type="component" value="Unassembled WGS sequence"/>
</dbReference>
<feature type="compositionally biased region" description="Basic and acidic residues" evidence="6">
    <location>
        <begin position="153"/>
        <end position="162"/>
    </location>
</feature>
<evidence type="ECO:0000256" key="1">
    <source>
        <dbReference type="ARBA" id="ARBA00004123"/>
    </source>
</evidence>
<dbReference type="SUPFAM" id="SSF57716">
    <property type="entry name" value="Glucocorticoid receptor-like (DNA-binding domain)"/>
    <property type="match status" value="1"/>
</dbReference>
<dbReference type="EMBL" id="MBAD02000609">
    <property type="protein sequence ID" value="RLN65207.1"/>
    <property type="molecule type" value="Genomic_DNA"/>
</dbReference>
<protein>
    <recommendedName>
        <fullName evidence="7">PARP-type domain-containing protein</fullName>
    </recommendedName>
</protein>
<dbReference type="PROSITE" id="PS50064">
    <property type="entry name" value="ZF_PARP_2"/>
    <property type="match status" value="1"/>
</dbReference>
<dbReference type="AlphaFoldDB" id="A0A3F2RHP5"/>
<evidence type="ECO:0000256" key="4">
    <source>
        <dbReference type="ARBA" id="ARBA00022833"/>
    </source>
</evidence>
<keyword evidence="3" id="KW-0863">Zinc-finger</keyword>
<evidence type="ECO:0000259" key="7">
    <source>
        <dbReference type="PROSITE" id="PS50064"/>
    </source>
</evidence>
<evidence type="ECO:0000313" key="11">
    <source>
        <dbReference type="Proteomes" id="UP000284657"/>
    </source>
</evidence>
<dbReference type="GO" id="GO:0005634">
    <property type="term" value="C:nucleus"/>
    <property type="evidence" value="ECO:0007669"/>
    <property type="project" value="UniProtKB-SubCell"/>
</dbReference>
<dbReference type="GO" id="GO:0003677">
    <property type="term" value="F:DNA binding"/>
    <property type="evidence" value="ECO:0007669"/>
    <property type="project" value="InterPro"/>
</dbReference>